<dbReference type="Proteomes" id="UP001064489">
    <property type="component" value="Chromosome 7"/>
</dbReference>
<feature type="region of interest" description="Disordered" evidence="1">
    <location>
        <begin position="50"/>
        <end position="70"/>
    </location>
</feature>
<feature type="compositionally biased region" description="Basic and acidic residues" evidence="1">
    <location>
        <begin position="236"/>
        <end position="245"/>
    </location>
</feature>
<feature type="region of interest" description="Disordered" evidence="1">
    <location>
        <begin position="180"/>
        <end position="202"/>
    </location>
</feature>
<name>A0AAD5IL70_ACENE</name>
<dbReference type="PANTHER" id="PTHR33914:SF2">
    <property type="entry name" value="OS02G0582100 PROTEIN"/>
    <property type="match status" value="1"/>
</dbReference>
<evidence type="ECO:0000256" key="1">
    <source>
        <dbReference type="SAM" id="MobiDB-lite"/>
    </source>
</evidence>
<dbReference type="EMBL" id="JAJSOW010000104">
    <property type="protein sequence ID" value="KAI9168866.1"/>
    <property type="molecule type" value="Genomic_DNA"/>
</dbReference>
<feature type="compositionally biased region" description="Basic and acidic residues" evidence="1">
    <location>
        <begin position="51"/>
        <end position="70"/>
    </location>
</feature>
<proteinExistence type="predicted"/>
<dbReference type="AlphaFoldDB" id="A0AAD5IL70"/>
<feature type="compositionally biased region" description="Basic and acidic residues" evidence="1">
    <location>
        <begin position="180"/>
        <end position="190"/>
    </location>
</feature>
<accession>A0AAD5IL70</accession>
<gene>
    <name evidence="2" type="ORF">LWI28_003049</name>
</gene>
<protein>
    <submittedName>
        <fullName evidence="2">Uncharacterized protein</fullName>
    </submittedName>
</protein>
<dbReference type="PANTHER" id="PTHR33914">
    <property type="entry name" value="18S PRE-RIBOSOMAL ASSEMBLY PROTEIN GAR2-LIKE PROTEIN"/>
    <property type="match status" value="1"/>
</dbReference>
<reference evidence="2" key="1">
    <citation type="journal article" date="2022" name="Plant J.">
        <title>Strategies of tolerance reflected in two North American maple genomes.</title>
        <authorList>
            <person name="McEvoy S.L."/>
            <person name="Sezen U.U."/>
            <person name="Trouern-Trend A."/>
            <person name="McMahon S.M."/>
            <person name="Schaberg P.G."/>
            <person name="Yang J."/>
            <person name="Wegrzyn J.L."/>
            <person name="Swenson N.G."/>
        </authorList>
    </citation>
    <scope>NUCLEOTIDE SEQUENCE</scope>
    <source>
        <strain evidence="2">91603</strain>
    </source>
</reference>
<evidence type="ECO:0000313" key="3">
    <source>
        <dbReference type="Proteomes" id="UP001064489"/>
    </source>
</evidence>
<feature type="region of interest" description="Disordered" evidence="1">
    <location>
        <begin position="120"/>
        <end position="140"/>
    </location>
</feature>
<sequence>MECELPELIVCYKESKYHVKDICVDEGVRSHDKNLFKSDVDENGFCILPPPKKDINSEPMEEKNKNDKPLTDVMKSSAENASDMDDICKDDSSPENVRYMCVLIYLLSMQNLAPENSLFESSSGKAVSGNPALISTSGESNDDIEEAIAASSDVVSAAEESSGGNEEAVLANPALVLEAEEKQNDSKEETLASSDVGSESEESIKNNIVEKLSYNSKVETGSITFDFDASAPTAKGTEDCPHHGESAPIESPDTSKNEDSPRKSVSSQAHSGVGESSFRVSGTEDAPRHSVSSQAHGGIGESSFSVSGSVPGLITYSGPIAFSGNLSVRSDSSTTSTRSFAFPVLQSEWNSSPVRMANTDRRHLRKHKCAVNEVQQLYVSTVQLPRKLRFTAEVTVNGHGETLLSHKKHKEEEVAPGSEDIETYLSLFVNCDPKPEVDPVDLETQHSLVNNSEVNRGSASELIQQISRHIFRWSTPMKETHIYL</sequence>
<keyword evidence="3" id="KW-1185">Reference proteome</keyword>
<comment type="caution">
    <text evidence="2">The sequence shown here is derived from an EMBL/GenBank/DDBJ whole genome shotgun (WGS) entry which is preliminary data.</text>
</comment>
<organism evidence="2 3">
    <name type="scientific">Acer negundo</name>
    <name type="common">Box elder</name>
    <dbReference type="NCBI Taxonomy" id="4023"/>
    <lineage>
        <taxon>Eukaryota</taxon>
        <taxon>Viridiplantae</taxon>
        <taxon>Streptophyta</taxon>
        <taxon>Embryophyta</taxon>
        <taxon>Tracheophyta</taxon>
        <taxon>Spermatophyta</taxon>
        <taxon>Magnoliopsida</taxon>
        <taxon>eudicotyledons</taxon>
        <taxon>Gunneridae</taxon>
        <taxon>Pentapetalae</taxon>
        <taxon>rosids</taxon>
        <taxon>malvids</taxon>
        <taxon>Sapindales</taxon>
        <taxon>Sapindaceae</taxon>
        <taxon>Hippocastanoideae</taxon>
        <taxon>Acereae</taxon>
        <taxon>Acer</taxon>
    </lineage>
</organism>
<feature type="compositionally biased region" description="Basic and acidic residues" evidence="1">
    <location>
        <begin position="253"/>
        <end position="262"/>
    </location>
</feature>
<evidence type="ECO:0000313" key="2">
    <source>
        <dbReference type="EMBL" id="KAI9168866.1"/>
    </source>
</evidence>
<reference evidence="2" key="2">
    <citation type="submission" date="2023-02" db="EMBL/GenBank/DDBJ databases">
        <authorList>
            <person name="Swenson N.G."/>
            <person name="Wegrzyn J.L."/>
            <person name="Mcevoy S.L."/>
        </authorList>
    </citation>
    <scope>NUCLEOTIDE SEQUENCE</scope>
    <source>
        <strain evidence="2">91603</strain>
        <tissue evidence="2">Leaf</tissue>
    </source>
</reference>
<dbReference type="InterPro" id="IPR040378">
    <property type="entry name" value="BASL"/>
</dbReference>
<feature type="region of interest" description="Disordered" evidence="1">
    <location>
        <begin position="234"/>
        <end position="301"/>
    </location>
</feature>
<dbReference type="GO" id="GO:0009786">
    <property type="term" value="P:regulation of asymmetric cell division"/>
    <property type="evidence" value="ECO:0007669"/>
    <property type="project" value="InterPro"/>
</dbReference>